<dbReference type="GeneID" id="63827523"/>
<feature type="region of interest" description="Disordered" evidence="7">
    <location>
        <begin position="65"/>
        <end position="335"/>
    </location>
</feature>
<keyword evidence="5" id="KW-0472">Membrane</keyword>
<dbReference type="AlphaFoldDB" id="A0A165H861"/>
<dbReference type="InterPro" id="IPR041885">
    <property type="entry name" value="MAN1_winged_helix_dom"/>
</dbReference>
<dbReference type="OrthoDB" id="5376590at2759"/>
<dbReference type="GO" id="GO:0003682">
    <property type="term" value="F:chromatin binding"/>
    <property type="evidence" value="ECO:0007669"/>
    <property type="project" value="InterPro"/>
</dbReference>
<feature type="domain" description="Man1/Src1-like C-terminal" evidence="8">
    <location>
        <begin position="428"/>
        <end position="865"/>
    </location>
</feature>
<keyword evidence="2" id="KW-0597">Phosphoprotein</keyword>
<evidence type="ECO:0000256" key="4">
    <source>
        <dbReference type="ARBA" id="ARBA00022989"/>
    </source>
</evidence>
<keyword evidence="10" id="KW-1185">Reference proteome</keyword>
<feature type="compositionally biased region" description="Basic residues" evidence="7">
    <location>
        <begin position="212"/>
        <end position="222"/>
    </location>
</feature>
<keyword evidence="6" id="KW-0539">Nucleus</keyword>
<gene>
    <name evidence="9" type="ORF">LAESUDRAFT_734247</name>
</gene>
<evidence type="ECO:0000256" key="3">
    <source>
        <dbReference type="ARBA" id="ARBA00022692"/>
    </source>
</evidence>
<feature type="compositionally biased region" description="Low complexity" evidence="7">
    <location>
        <begin position="107"/>
        <end position="123"/>
    </location>
</feature>
<dbReference type="InterPro" id="IPR044780">
    <property type="entry name" value="Heh2/Src1"/>
</dbReference>
<proteinExistence type="predicted"/>
<accession>A0A165H861</accession>
<dbReference type="InParanoid" id="A0A165H861"/>
<feature type="compositionally biased region" description="Acidic residues" evidence="7">
    <location>
        <begin position="152"/>
        <end position="161"/>
    </location>
</feature>
<evidence type="ECO:0000256" key="2">
    <source>
        <dbReference type="ARBA" id="ARBA00022553"/>
    </source>
</evidence>
<dbReference type="PANTHER" id="PTHR47808">
    <property type="entry name" value="INNER NUCLEAR MEMBRANE PROTEIN HEH2-RELATED"/>
    <property type="match status" value="1"/>
</dbReference>
<dbReference type="STRING" id="1314785.A0A165H861"/>
<protein>
    <recommendedName>
        <fullName evidence="8">Man1/Src1-like C-terminal domain-containing protein</fullName>
    </recommendedName>
</protein>
<dbReference type="RefSeq" id="XP_040769119.1">
    <property type="nucleotide sequence ID" value="XM_040910494.1"/>
</dbReference>
<feature type="compositionally biased region" description="Basic and acidic residues" evidence="7">
    <location>
        <begin position="65"/>
        <end position="76"/>
    </location>
</feature>
<sequence length="883" mass="96273">MSRPTPAELINSGSYLDPKFDPYSLTIQQILGIFGYHNIKYPSQYTKGKLVLIWEEELKPQIDKFKKERQQEENRKASNRGIKDGATGKLLSEEPQPVRRSSRRLSKAPAEQESPAPAEQEPAPAKRRRASAQPSLGGPSRRRHAKPAEPAVAEESEPEEDIIVHKVGRSKKSTTDAASQARRVSNAFPEDSGWEDNNVFQSGAESSPTRRSPARSRARRTAPSRASLKSQKSMSAPPEYISSPEREKGPEEMFNIKPTPSIKPSSLFKISAEVKSPSGSKLASPSKIKPLSGRFSPRLPPGMARERAIPSPKAESAPAVPMAQPVPRVSKPEESIDLEEQQQLDALRTAISEESAKAQPEPSEEKAEGGIEKAVEEKAAVGSDTVVGEEVLAVSQRISEGGQVAPARQQPAAGGHSLLLRCFVALLALASSGLLYQYKNESSEIGFCDTGKTTNAILESHKEYYAAVDSCNRENRTTLYFPNTTAPVGYPTPPPSAAVRSAKGDSNYRIATTGAEACPLPFVLSIPHPETCTPCPKHARCTPSTMTCENGYVLRPHPLLTLLPVPGTPSPKSPSTSLTVFTRPGSLFATDADVPQLVYSAISLLSDGLPGVGPVALPPRCVEDPRRKRHIGALGKAVEALLAAERGRRLCEGVGVGLPEGDDLTEARRWGFELDKLKDELRKKTAPNLRSTLDDTFNEAIQQLVNWGGVFMAEDKAEGKRYIAHKTPTMGWDCIIKVKARDAWMEWRKSVVGTAVLVMGILALRRRRAQNAVENERVASLVQVALDLLRNQEMSHHTDPVSAPRPYLSSVQLRDLVLQQEHSVGKRQRLWERVERVVEGNANVRTNLEEVEGGDELRVWRWVGSTGQLSSSASGGAKDTASG</sequence>
<dbReference type="GO" id="GO:0005637">
    <property type="term" value="C:nuclear inner membrane"/>
    <property type="evidence" value="ECO:0007669"/>
    <property type="project" value="UniProtKB-SubCell"/>
</dbReference>
<organism evidence="9 10">
    <name type="scientific">Laetiporus sulphureus 93-53</name>
    <dbReference type="NCBI Taxonomy" id="1314785"/>
    <lineage>
        <taxon>Eukaryota</taxon>
        <taxon>Fungi</taxon>
        <taxon>Dikarya</taxon>
        <taxon>Basidiomycota</taxon>
        <taxon>Agaricomycotina</taxon>
        <taxon>Agaricomycetes</taxon>
        <taxon>Polyporales</taxon>
        <taxon>Laetiporus</taxon>
    </lineage>
</organism>
<comment type="subcellular location">
    <subcellularLocation>
        <location evidence="1">Nucleus inner membrane</location>
    </subcellularLocation>
</comment>
<dbReference type="Gene3D" id="1.10.10.1180">
    <property type="entry name" value="MAN1, winged-helix domain"/>
    <property type="match status" value="1"/>
</dbReference>
<dbReference type="Proteomes" id="UP000076871">
    <property type="component" value="Unassembled WGS sequence"/>
</dbReference>
<reference evidence="9 10" key="1">
    <citation type="journal article" date="2016" name="Mol. Biol. Evol.">
        <title>Comparative Genomics of Early-Diverging Mushroom-Forming Fungi Provides Insights into the Origins of Lignocellulose Decay Capabilities.</title>
        <authorList>
            <person name="Nagy L.G."/>
            <person name="Riley R."/>
            <person name="Tritt A."/>
            <person name="Adam C."/>
            <person name="Daum C."/>
            <person name="Floudas D."/>
            <person name="Sun H."/>
            <person name="Yadav J.S."/>
            <person name="Pangilinan J."/>
            <person name="Larsson K.H."/>
            <person name="Matsuura K."/>
            <person name="Barry K."/>
            <person name="Labutti K."/>
            <person name="Kuo R."/>
            <person name="Ohm R.A."/>
            <person name="Bhattacharya S.S."/>
            <person name="Shirouzu T."/>
            <person name="Yoshinaga Y."/>
            <person name="Martin F.M."/>
            <person name="Grigoriev I.V."/>
            <person name="Hibbett D.S."/>
        </authorList>
    </citation>
    <scope>NUCLEOTIDE SEQUENCE [LARGE SCALE GENOMIC DNA]</scope>
    <source>
        <strain evidence="9 10">93-53</strain>
    </source>
</reference>
<keyword evidence="4" id="KW-1133">Transmembrane helix</keyword>
<evidence type="ECO:0000313" key="9">
    <source>
        <dbReference type="EMBL" id="KZT11379.1"/>
    </source>
</evidence>
<keyword evidence="3" id="KW-0812">Transmembrane</keyword>
<evidence type="ECO:0000256" key="6">
    <source>
        <dbReference type="ARBA" id="ARBA00023242"/>
    </source>
</evidence>
<dbReference type="GO" id="GO:0034399">
    <property type="term" value="C:nuclear periphery"/>
    <property type="evidence" value="ECO:0007669"/>
    <property type="project" value="TreeGrafter"/>
</dbReference>
<dbReference type="EMBL" id="KV427607">
    <property type="protein sequence ID" value="KZT11379.1"/>
    <property type="molecule type" value="Genomic_DNA"/>
</dbReference>
<dbReference type="GO" id="GO:0071763">
    <property type="term" value="P:nuclear membrane organization"/>
    <property type="evidence" value="ECO:0007669"/>
    <property type="project" value="TreeGrafter"/>
</dbReference>
<evidence type="ECO:0000256" key="5">
    <source>
        <dbReference type="ARBA" id="ARBA00023136"/>
    </source>
</evidence>
<dbReference type="GO" id="GO:0005783">
    <property type="term" value="C:endoplasmic reticulum"/>
    <property type="evidence" value="ECO:0007669"/>
    <property type="project" value="TreeGrafter"/>
</dbReference>
<evidence type="ECO:0000256" key="1">
    <source>
        <dbReference type="ARBA" id="ARBA00004540"/>
    </source>
</evidence>
<dbReference type="PANTHER" id="PTHR47808:SF2">
    <property type="entry name" value="LEM DOMAIN-CONTAINING PROTEIN 2"/>
    <property type="match status" value="1"/>
</dbReference>
<dbReference type="InterPro" id="IPR018996">
    <property type="entry name" value="Man1/Src1-like_C"/>
</dbReference>
<evidence type="ECO:0000259" key="8">
    <source>
        <dbReference type="Pfam" id="PF09402"/>
    </source>
</evidence>
<evidence type="ECO:0000313" key="10">
    <source>
        <dbReference type="Proteomes" id="UP000076871"/>
    </source>
</evidence>
<dbReference type="Pfam" id="PF09402">
    <property type="entry name" value="MSC"/>
    <property type="match status" value="1"/>
</dbReference>
<name>A0A165H861_9APHY</name>
<evidence type="ECO:0000256" key="7">
    <source>
        <dbReference type="SAM" id="MobiDB-lite"/>
    </source>
</evidence>